<reference evidence="7 8" key="1">
    <citation type="submission" date="2023-08" db="EMBL/GenBank/DDBJ databases">
        <title>Functional and genomic diversity of the sorghum phyllosphere microbiome.</title>
        <authorList>
            <person name="Shade A."/>
        </authorList>
    </citation>
    <scope>NUCLEOTIDE SEQUENCE [LARGE SCALE GENOMIC DNA]</scope>
    <source>
        <strain evidence="7 8">SORGH_AS_0335</strain>
    </source>
</reference>
<dbReference type="PANTHER" id="PTHR43133:SF62">
    <property type="entry name" value="RNA POLYMERASE SIGMA FACTOR SIGZ"/>
    <property type="match status" value="1"/>
</dbReference>
<dbReference type="InterPro" id="IPR007627">
    <property type="entry name" value="RNA_pol_sigma70_r2"/>
</dbReference>
<dbReference type="PANTHER" id="PTHR43133">
    <property type="entry name" value="RNA POLYMERASE ECF-TYPE SIGMA FACTO"/>
    <property type="match status" value="1"/>
</dbReference>
<feature type="domain" description="RNA polymerase sigma-70 region 2" evidence="5">
    <location>
        <begin position="41"/>
        <end position="109"/>
    </location>
</feature>
<dbReference type="InterPro" id="IPR014284">
    <property type="entry name" value="RNA_pol_sigma-70_dom"/>
</dbReference>
<gene>
    <name evidence="7" type="ORF">QE399_003049</name>
</gene>
<evidence type="ECO:0000256" key="3">
    <source>
        <dbReference type="ARBA" id="ARBA00023082"/>
    </source>
</evidence>
<protein>
    <submittedName>
        <fullName evidence="7">RNA polymerase sigma factor (Sigma-70 family)</fullName>
    </submittedName>
</protein>
<keyword evidence="3" id="KW-0731">Sigma factor</keyword>
<dbReference type="Gene3D" id="1.10.10.10">
    <property type="entry name" value="Winged helix-like DNA-binding domain superfamily/Winged helix DNA-binding domain"/>
    <property type="match status" value="1"/>
</dbReference>
<dbReference type="Pfam" id="PF04542">
    <property type="entry name" value="Sigma70_r2"/>
    <property type="match status" value="1"/>
</dbReference>
<dbReference type="RefSeq" id="WP_309829917.1">
    <property type="nucleotide sequence ID" value="NZ_JAVIZX010000001.1"/>
</dbReference>
<evidence type="ECO:0000256" key="1">
    <source>
        <dbReference type="ARBA" id="ARBA00010641"/>
    </source>
</evidence>
<dbReference type="SUPFAM" id="SSF88659">
    <property type="entry name" value="Sigma3 and sigma4 domains of RNA polymerase sigma factors"/>
    <property type="match status" value="1"/>
</dbReference>
<keyword evidence="4" id="KW-0804">Transcription</keyword>
<dbReference type="Pfam" id="PF08281">
    <property type="entry name" value="Sigma70_r4_2"/>
    <property type="match status" value="1"/>
</dbReference>
<dbReference type="NCBIfam" id="TIGR02937">
    <property type="entry name" value="sigma70-ECF"/>
    <property type="match status" value="1"/>
</dbReference>
<organism evidence="7 8">
    <name type="scientific">Paracidovorax wautersii</name>
    <dbReference type="NCBI Taxonomy" id="1177982"/>
    <lineage>
        <taxon>Bacteria</taxon>
        <taxon>Pseudomonadati</taxon>
        <taxon>Pseudomonadota</taxon>
        <taxon>Betaproteobacteria</taxon>
        <taxon>Burkholderiales</taxon>
        <taxon>Comamonadaceae</taxon>
        <taxon>Paracidovorax</taxon>
    </lineage>
</organism>
<evidence type="ECO:0000259" key="5">
    <source>
        <dbReference type="Pfam" id="PF04542"/>
    </source>
</evidence>
<sequence>MHYDAASFPPWALSLNAADTFDYDAALAACARGDAQALQRIYRHAGRYLLGVALRIVRERAQAEDVLHDAFISIWQRAGSFDAGRGAARGWIYSVVRHAALNVARGNARDVRIDDEALEAIDDQAALHSYRSRIDPYELGADLGKLDACLGRLEPARRDCILLAYVEGCSHGEIAERTHTPLGTVKAWIQRGLRALRECMA</sequence>
<comment type="similarity">
    <text evidence="1">Belongs to the sigma-70 factor family. ECF subfamily.</text>
</comment>
<name>A0ABU1IE20_9BURK</name>
<accession>A0ABU1IE20</accession>
<evidence type="ECO:0000313" key="7">
    <source>
        <dbReference type="EMBL" id="MDR6215360.1"/>
    </source>
</evidence>
<dbReference type="Proteomes" id="UP001267710">
    <property type="component" value="Unassembled WGS sequence"/>
</dbReference>
<evidence type="ECO:0000256" key="2">
    <source>
        <dbReference type="ARBA" id="ARBA00023015"/>
    </source>
</evidence>
<proteinExistence type="inferred from homology"/>
<keyword evidence="8" id="KW-1185">Reference proteome</keyword>
<dbReference type="InterPro" id="IPR039425">
    <property type="entry name" value="RNA_pol_sigma-70-like"/>
</dbReference>
<comment type="caution">
    <text evidence="7">The sequence shown here is derived from an EMBL/GenBank/DDBJ whole genome shotgun (WGS) entry which is preliminary data.</text>
</comment>
<dbReference type="NCBIfam" id="NF009189">
    <property type="entry name" value="PRK12537.1"/>
    <property type="match status" value="1"/>
</dbReference>
<dbReference type="InterPro" id="IPR013324">
    <property type="entry name" value="RNA_pol_sigma_r3/r4-like"/>
</dbReference>
<evidence type="ECO:0000259" key="6">
    <source>
        <dbReference type="Pfam" id="PF08281"/>
    </source>
</evidence>
<dbReference type="EMBL" id="JAVIZX010000001">
    <property type="protein sequence ID" value="MDR6215360.1"/>
    <property type="molecule type" value="Genomic_DNA"/>
</dbReference>
<dbReference type="CDD" id="cd06171">
    <property type="entry name" value="Sigma70_r4"/>
    <property type="match status" value="1"/>
</dbReference>
<feature type="domain" description="RNA polymerase sigma factor 70 region 4 type 2" evidence="6">
    <location>
        <begin position="145"/>
        <end position="196"/>
    </location>
</feature>
<dbReference type="InterPro" id="IPR013249">
    <property type="entry name" value="RNA_pol_sigma70_r4_t2"/>
</dbReference>
<dbReference type="InterPro" id="IPR013325">
    <property type="entry name" value="RNA_pol_sigma_r2"/>
</dbReference>
<dbReference type="Gene3D" id="1.10.1740.10">
    <property type="match status" value="1"/>
</dbReference>
<keyword evidence="2" id="KW-0805">Transcription regulation</keyword>
<dbReference type="SUPFAM" id="SSF88946">
    <property type="entry name" value="Sigma2 domain of RNA polymerase sigma factors"/>
    <property type="match status" value="1"/>
</dbReference>
<evidence type="ECO:0000256" key="4">
    <source>
        <dbReference type="ARBA" id="ARBA00023163"/>
    </source>
</evidence>
<dbReference type="InterPro" id="IPR036388">
    <property type="entry name" value="WH-like_DNA-bd_sf"/>
</dbReference>
<evidence type="ECO:0000313" key="8">
    <source>
        <dbReference type="Proteomes" id="UP001267710"/>
    </source>
</evidence>